<keyword evidence="5" id="KW-1185">Reference proteome</keyword>
<keyword evidence="2" id="KW-0624">Polysaccharide degradation</keyword>
<feature type="domain" description="CBM2" evidence="3">
    <location>
        <begin position="5"/>
        <end position="59"/>
    </location>
</feature>
<dbReference type="AlphaFoldDB" id="A0A7M2T3K2"/>
<dbReference type="InterPro" id="IPR001919">
    <property type="entry name" value="CBD2"/>
</dbReference>
<protein>
    <submittedName>
        <fullName evidence="4">Cellulose binding domain-containing protein</fullName>
    </submittedName>
</protein>
<name>A0A7M2T3K2_STRCW</name>
<dbReference type="InterPro" id="IPR008965">
    <property type="entry name" value="CBM2/CBM3_carb-bd_dom_sf"/>
</dbReference>
<dbReference type="Pfam" id="PF00553">
    <property type="entry name" value="CBM_2"/>
    <property type="match status" value="1"/>
</dbReference>
<organism evidence="4 5">
    <name type="scientific">Streptomyces chromofuscus</name>
    <dbReference type="NCBI Taxonomy" id="42881"/>
    <lineage>
        <taxon>Bacteria</taxon>
        <taxon>Bacillati</taxon>
        <taxon>Actinomycetota</taxon>
        <taxon>Actinomycetes</taxon>
        <taxon>Kitasatosporales</taxon>
        <taxon>Streptomycetaceae</taxon>
        <taxon>Streptomyces</taxon>
    </lineage>
</organism>
<dbReference type="Proteomes" id="UP000594008">
    <property type="component" value="Chromosome"/>
</dbReference>
<evidence type="ECO:0000313" key="4">
    <source>
        <dbReference type="EMBL" id="QOV42453.1"/>
    </source>
</evidence>
<evidence type="ECO:0000256" key="1">
    <source>
        <dbReference type="ARBA" id="ARBA00022729"/>
    </source>
</evidence>
<accession>A0A7M2T3K2</accession>
<keyword evidence="2" id="KW-0119">Carbohydrate metabolism</keyword>
<sequence>MISAHWTYGAVRRVTQDRLAHRAQTGATVSWSHASYNGTVPDGGSVMFGFNGSWSGGNPLLTVTLG</sequence>
<evidence type="ECO:0000259" key="3">
    <source>
        <dbReference type="Pfam" id="PF00553"/>
    </source>
</evidence>
<dbReference type="GO" id="GO:0030247">
    <property type="term" value="F:polysaccharide binding"/>
    <property type="evidence" value="ECO:0007669"/>
    <property type="project" value="InterPro"/>
</dbReference>
<evidence type="ECO:0000256" key="2">
    <source>
        <dbReference type="ARBA" id="ARBA00023326"/>
    </source>
</evidence>
<evidence type="ECO:0000313" key="5">
    <source>
        <dbReference type="Proteomes" id="UP000594008"/>
    </source>
</evidence>
<dbReference type="KEGG" id="schf:IPT68_21750"/>
<gene>
    <name evidence="4" type="ORF">IPT68_21750</name>
</gene>
<dbReference type="InterPro" id="IPR012291">
    <property type="entry name" value="CBM2_carb-bd_dom_sf"/>
</dbReference>
<dbReference type="EMBL" id="CP063374">
    <property type="protein sequence ID" value="QOV42453.1"/>
    <property type="molecule type" value="Genomic_DNA"/>
</dbReference>
<proteinExistence type="predicted"/>
<reference evidence="4 5" key="1">
    <citation type="submission" date="2020-10" db="EMBL/GenBank/DDBJ databases">
        <title>Streptomyces chromofuscus complate genome analysis.</title>
        <authorList>
            <person name="Anwar N."/>
        </authorList>
    </citation>
    <scope>NUCLEOTIDE SEQUENCE [LARGE SCALE GENOMIC DNA]</scope>
    <source>
        <strain evidence="4 5">DSM 40273</strain>
    </source>
</reference>
<dbReference type="Gene3D" id="2.60.40.290">
    <property type="match status" value="1"/>
</dbReference>
<dbReference type="SUPFAM" id="SSF49384">
    <property type="entry name" value="Carbohydrate-binding domain"/>
    <property type="match status" value="1"/>
</dbReference>
<keyword evidence="1" id="KW-0732">Signal</keyword>
<dbReference type="GO" id="GO:0004553">
    <property type="term" value="F:hydrolase activity, hydrolyzing O-glycosyl compounds"/>
    <property type="evidence" value="ECO:0007669"/>
    <property type="project" value="InterPro"/>
</dbReference>
<dbReference type="GO" id="GO:0000272">
    <property type="term" value="P:polysaccharide catabolic process"/>
    <property type="evidence" value="ECO:0007669"/>
    <property type="project" value="UniProtKB-KW"/>
</dbReference>